<evidence type="ECO:0000256" key="1">
    <source>
        <dbReference type="PIRSR" id="PIRSR001100-1"/>
    </source>
</evidence>
<feature type="signal peptide" evidence="3">
    <location>
        <begin position="1"/>
        <end position="23"/>
    </location>
</feature>
<feature type="binding site" evidence="2">
    <location>
        <position position="218"/>
    </location>
    <ligand>
        <name>substrate</name>
    </ligand>
</feature>
<feature type="binding site" evidence="2">
    <location>
        <position position="354"/>
    </location>
    <ligand>
        <name>substrate</name>
    </ligand>
</feature>
<feature type="binding site" evidence="2">
    <location>
        <position position="327"/>
    </location>
    <ligand>
        <name>substrate</name>
    </ligand>
</feature>
<dbReference type="SUPFAM" id="SSF51989">
    <property type="entry name" value="Glycosyl hydrolases family 6, cellulases"/>
    <property type="match status" value="1"/>
</dbReference>
<feature type="chain" id="PRO_5021510206" description="Glucanase" evidence="3">
    <location>
        <begin position="24"/>
        <end position="448"/>
    </location>
</feature>
<dbReference type="PANTHER" id="PTHR34876">
    <property type="match status" value="1"/>
</dbReference>
<feature type="binding site" evidence="2">
    <location>
        <position position="257"/>
    </location>
    <ligand>
        <name>substrate</name>
    </ligand>
</feature>
<comment type="similarity">
    <text evidence="3">Belongs to the glycosyl hydrolase family 6.</text>
</comment>
<evidence type="ECO:0000313" key="5">
    <source>
        <dbReference type="Proteomes" id="UP000319731"/>
    </source>
</evidence>
<feature type="active site" description="Proton donor" evidence="1">
    <location>
        <position position="174"/>
    </location>
</feature>
<evidence type="ECO:0000313" key="4">
    <source>
        <dbReference type="EMBL" id="TPX30620.1"/>
    </source>
</evidence>
<sequence>MQLRKHCLVAFVAYSAIVITVLAQYSTPDGGAANRVGNPFFNTLQYVNPIYAANVNKSVALYSNNATRVALLQVVATYPTFVWLSSFSAISTILAHLSNAANQSNGRPIVVPFVIYNIPGMLSKACRDCSALASPGQIPPGALDQYKAQFIDPILTLFATKQSNINLVLIIEPDALPDVIAYNCASATTYPAAIAYAIAKFSTLANTTIYLDAGNGPWLGVPGLRGKIAPMYQSVMTLAKAINPKASIRGYSSNLSNYNPFEGRGLCPAKQYCPLVDGAYNGNECIDENIFTQTMNTAFASAGLPTRWLIDTSRSGQIGVRTYWSSWCNIRGAGLGERAISNPASQVDAFVWVKPPGNSDGASNGTSGIDPHCVPTDPLGVDALGGAPSAGAWFDAHFVMLVDNASPAKFVASVIRQASASTHTTKASSYVWQVANLPLILLLNKLIL</sequence>
<dbReference type="EC" id="3.2.1.-" evidence="3"/>
<feature type="active site" description="Proton acceptor" evidence="1">
    <location>
        <position position="360"/>
    </location>
</feature>
<evidence type="ECO:0000256" key="3">
    <source>
        <dbReference type="RuleBase" id="RU361186"/>
    </source>
</evidence>
<dbReference type="PANTHER" id="PTHR34876:SF4">
    <property type="entry name" value="1,4-BETA-D-GLUCAN CELLOBIOHYDROLASE C-RELATED"/>
    <property type="match status" value="1"/>
</dbReference>
<dbReference type="GeneID" id="42007082"/>
<dbReference type="InterPro" id="IPR036434">
    <property type="entry name" value="Beta_cellobiohydrolase_sf"/>
</dbReference>
<keyword evidence="3" id="KW-0624">Polysaccharide degradation</keyword>
<gene>
    <name evidence="4" type="ORF">SmJEL517_g05859</name>
</gene>
<dbReference type="Gene3D" id="3.20.20.40">
    <property type="entry name" value="1, 4-beta cellobiohydrolase"/>
    <property type="match status" value="1"/>
</dbReference>
<keyword evidence="3" id="KW-0732">Signal</keyword>
<dbReference type="PRINTS" id="PR00733">
    <property type="entry name" value="GLHYDRLASE6"/>
</dbReference>
<dbReference type="STRING" id="1806994.A0A507BIX5"/>
<comment type="caution">
    <text evidence="4">The sequence shown here is derived from an EMBL/GenBank/DDBJ whole genome shotgun (WGS) entry which is preliminary data.</text>
</comment>
<accession>A0A507BIX5</accession>
<protein>
    <recommendedName>
        <fullName evidence="3">Glucanase</fullName>
        <ecNumber evidence="3">3.2.1.-</ecNumber>
    </recommendedName>
</protein>
<feature type="binding site" evidence="2">
    <location>
        <position position="83"/>
    </location>
    <ligand>
        <name>substrate</name>
    </ligand>
</feature>
<dbReference type="PIRSF" id="PIRSF001100">
    <property type="entry name" value="Beta_cellobiohydrolase"/>
    <property type="match status" value="1"/>
</dbReference>
<dbReference type="GO" id="GO:0004553">
    <property type="term" value="F:hydrolase activity, hydrolyzing O-glycosyl compounds"/>
    <property type="evidence" value="ECO:0007669"/>
    <property type="project" value="InterPro"/>
</dbReference>
<dbReference type="Proteomes" id="UP000319731">
    <property type="component" value="Unassembled WGS sequence"/>
</dbReference>
<keyword evidence="3" id="KW-0326">Glycosidase</keyword>
<dbReference type="EMBL" id="QEAO01000062">
    <property type="protein sequence ID" value="TPX30620.1"/>
    <property type="molecule type" value="Genomic_DNA"/>
</dbReference>
<evidence type="ECO:0000256" key="2">
    <source>
        <dbReference type="PIRSR" id="PIRSR001100-2"/>
    </source>
</evidence>
<keyword evidence="3" id="KW-0136">Cellulose degradation</keyword>
<dbReference type="OrthoDB" id="2115069at2759"/>
<proteinExistence type="inferred from homology"/>
<organism evidence="4 5">
    <name type="scientific">Synchytrium microbalum</name>
    <dbReference type="NCBI Taxonomy" id="1806994"/>
    <lineage>
        <taxon>Eukaryota</taxon>
        <taxon>Fungi</taxon>
        <taxon>Fungi incertae sedis</taxon>
        <taxon>Chytridiomycota</taxon>
        <taxon>Chytridiomycota incertae sedis</taxon>
        <taxon>Chytridiomycetes</taxon>
        <taxon>Synchytriales</taxon>
        <taxon>Synchytriaceae</taxon>
        <taxon>Synchytrium</taxon>
    </lineage>
</organism>
<dbReference type="InterPro" id="IPR016288">
    <property type="entry name" value="Beta_cellobiohydrolase"/>
</dbReference>
<keyword evidence="3" id="KW-0378">Hydrolase</keyword>
<dbReference type="GO" id="GO:0030245">
    <property type="term" value="P:cellulose catabolic process"/>
    <property type="evidence" value="ECO:0007669"/>
    <property type="project" value="UniProtKB-KW"/>
</dbReference>
<reference evidence="4 5" key="1">
    <citation type="journal article" date="2019" name="Sci. Rep.">
        <title>Comparative genomics of chytrid fungi reveal insights into the obligate biotrophic and pathogenic lifestyle of Synchytrium endobioticum.</title>
        <authorList>
            <person name="van de Vossenberg B.T.L.H."/>
            <person name="Warris S."/>
            <person name="Nguyen H.D.T."/>
            <person name="van Gent-Pelzer M.P.E."/>
            <person name="Joly D.L."/>
            <person name="van de Geest H.C."/>
            <person name="Bonants P.J.M."/>
            <person name="Smith D.S."/>
            <person name="Levesque C.A."/>
            <person name="van der Lee T.A.J."/>
        </authorList>
    </citation>
    <scope>NUCLEOTIDE SEQUENCE [LARGE SCALE GENOMIC DNA]</scope>
    <source>
        <strain evidence="4 5">JEL517</strain>
    </source>
</reference>
<dbReference type="RefSeq" id="XP_031022246.1">
    <property type="nucleotide sequence ID" value="XM_031171785.1"/>
</dbReference>
<keyword evidence="5" id="KW-1185">Reference proteome</keyword>
<dbReference type="AlphaFoldDB" id="A0A507BIX5"/>
<keyword evidence="3" id="KW-0119">Carbohydrate metabolism</keyword>
<dbReference type="Pfam" id="PF01341">
    <property type="entry name" value="Glyco_hydro_6"/>
    <property type="match status" value="1"/>
</dbReference>
<name>A0A507BIX5_9FUNG</name>